<dbReference type="eggNOG" id="COG1028">
    <property type="taxonomic scope" value="Bacteria"/>
</dbReference>
<dbReference type="Gene3D" id="3.40.50.720">
    <property type="entry name" value="NAD(P)-binding Rossmann-like Domain"/>
    <property type="match status" value="1"/>
</dbReference>
<accession>A0A0A5I8D2</accession>
<name>A0A0A5I8D2_9BACI</name>
<dbReference type="Pfam" id="PF00106">
    <property type="entry name" value="adh_short"/>
    <property type="match status" value="1"/>
</dbReference>
<reference evidence="4 5" key="1">
    <citation type="submission" date="2013-08" db="EMBL/GenBank/DDBJ databases">
        <authorList>
            <person name="Huang J."/>
            <person name="Wang G."/>
        </authorList>
    </citation>
    <scope>NUCLEOTIDE SEQUENCE [LARGE SCALE GENOMIC DNA]</scope>
    <source>
        <strain evidence="4 5">JSM 076056</strain>
    </source>
</reference>
<sequence length="254" mass="27203">MLITGATDGIGLATARMLVDQGHEVMLHGRNDKKLSDMAAELGVENTEQYVADLSQMAEVNKLAKEVAAEHDRLDVLINNAGVYSSPALITGDGLDIRFAVNTVAPYMLTKALLPLMDESSRVVNLSSAAQQPLDAEALTGKAKLEDGEAYAQSKLAITMWTYGLSQHVAPVVVAVNPMSLLGSKMVKNAFGLDGKDINIGAEILCRAALSDTFRDATGKYFDNDIGEFGDPHPDAQDREKCAALIQQLDAIIQ</sequence>
<protein>
    <submittedName>
        <fullName evidence="4">Oxidoreductase</fullName>
    </submittedName>
</protein>
<dbReference type="Proteomes" id="UP000030528">
    <property type="component" value="Unassembled WGS sequence"/>
</dbReference>
<gene>
    <name evidence="4" type="ORF">N781_17385</name>
</gene>
<dbReference type="STRING" id="1385510.GCA_000425205_00657"/>
<evidence type="ECO:0000313" key="5">
    <source>
        <dbReference type="Proteomes" id="UP000030528"/>
    </source>
</evidence>
<dbReference type="PANTHER" id="PTHR24320">
    <property type="entry name" value="RETINOL DEHYDROGENASE"/>
    <property type="match status" value="1"/>
</dbReference>
<evidence type="ECO:0000256" key="2">
    <source>
        <dbReference type="ARBA" id="ARBA00023002"/>
    </source>
</evidence>
<evidence type="ECO:0000313" key="4">
    <source>
        <dbReference type="EMBL" id="KGX92092.1"/>
    </source>
</evidence>
<dbReference type="AlphaFoldDB" id="A0A0A5I8D2"/>
<dbReference type="PROSITE" id="PS00061">
    <property type="entry name" value="ADH_SHORT"/>
    <property type="match status" value="1"/>
</dbReference>
<keyword evidence="2" id="KW-0560">Oxidoreductase</keyword>
<dbReference type="InterPro" id="IPR002347">
    <property type="entry name" value="SDR_fam"/>
</dbReference>
<comment type="similarity">
    <text evidence="1 3">Belongs to the short-chain dehydrogenases/reductases (SDR) family.</text>
</comment>
<dbReference type="PANTHER" id="PTHR24320:SF148">
    <property type="entry name" value="NAD(P)-BINDING ROSSMANN-FOLD SUPERFAMILY PROTEIN"/>
    <property type="match status" value="1"/>
</dbReference>
<organism evidence="4 5">
    <name type="scientific">Pontibacillus halophilus JSM 076056 = DSM 19796</name>
    <dbReference type="NCBI Taxonomy" id="1385510"/>
    <lineage>
        <taxon>Bacteria</taxon>
        <taxon>Bacillati</taxon>
        <taxon>Bacillota</taxon>
        <taxon>Bacilli</taxon>
        <taxon>Bacillales</taxon>
        <taxon>Bacillaceae</taxon>
        <taxon>Pontibacillus</taxon>
    </lineage>
</organism>
<dbReference type="GO" id="GO:0016491">
    <property type="term" value="F:oxidoreductase activity"/>
    <property type="evidence" value="ECO:0007669"/>
    <property type="project" value="UniProtKB-KW"/>
</dbReference>
<evidence type="ECO:0000256" key="3">
    <source>
        <dbReference type="RuleBase" id="RU000363"/>
    </source>
</evidence>
<dbReference type="EMBL" id="AVPE01000007">
    <property type="protein sequence ID" value="KGX92092.1"/>
    <property type="molecule type" value="Genomic_DNA"/>
</dbReference>
<dbReference type="SUPFAM" id="SSF51735">
    <property type="entry name" value="NAD(P)-binding Rossmann-fold domains"/>
    <property type="match status" value="1"/>
</dbReference>
<dbReference type="InterPro" id="IPR020904">
    <property type="entry name" value="Sc_DH/Rdtase_CS"/>
</dbReference>
<proteinExistence type="inferred from homology"/>
<dbReference type="InterPro" id="IPR036291">
    <property type="entry name" value="NAD(P)-bd_dom_sf"/>
</dbReference>
<comment type="caution">
    <text evidence="4">The sequence shown here is derived from an EMBL/GenBank/DDBJ whole genome shotgun (WGS) entry which is preliminary data.</text>
</comment>
<evidence type="ECO:0000256" key="1">
    <source>
        <dbReference type="ARBA" id="ARBA00006484"/>
    </source>
</evidence>
<dbReference type="PRINTS" id="PR00080">
    <property type="entry name" value="SDRFAMILY"/>
</dbReference>
<keyword evidence="5" id="KW-1185">Reference proteome</keyword>
<dbReference type="PRINTS" id="PR00081">
    <property type="entry name" value="GDHRDH"/>
</dbReference>